<sequence>MGNMQRLLSSTTVTGMKYKLDTANFNRTQQGVETVDFAAIIVAESRAGLAVQGRRGEL</sequence>
<comment type="caution">
    <text evidence="1">The sequence shown here is derived from an EMBL/GenBank/DDBJ whole genome shotgun (WGS) entry which is preliminary data.</text>
</comment>
<dbReference type="Gramene" id="OE9A054087T1">
    <property type="protein sequence ID" value="OE9A054087C1"/>
    <property type="gene ID" value="OE9A054087"/>
</dbReference>
<name>A0A8S0U009_OLEEU</name>
<organism evidence="1 2">
    <name type="scientific">Olea europaea subsp. europaea</name>
    <dbReference type="NCBI Taxonomy" id="158383"/>
    <lineage>
        <taxon>Eukaryota</taxon>
        <taxon>Viridiplantae</taxon>
        <taxon>Streptophyta</taxon>
        <taxon>Embryophyta</taxon>
        <taxon>Tracheophyta</taxon>
        <taxon>Spermatophyta</taxon>
        <taxon>Magnoliopsida</taxon>
        <taxon>eudicotyledons</taxon>
        <taxon>Gunneridae</taxon>
        <taxon>Pentapetalae</taxon>
        <taxon>asterids</taxon>
        <taxon>lamiids</taxon>
        <taxon>Lamiales</taxon>
        <taxon>Oleaceae</taxon>
        <taxon>Oleeae</taxon>
        <taxon>Olea</taxon>
    </lineage>
</organism>
<protein>
    <submittedName>
        <fullName evidence="1">Uncharacterized protein</fullName>
    </submittedName>
</protein>
<gene>
    <name evidence="1" type="ORF">OLEA9_A054087</name>
</gene>
<reference evidence="1 2" key="1">
    <citation type="submission" date="2019-12" db="EMBL/GenBank/DDBJ databases">
        <authorList>
            <person name="Alioto T."/>
            <person name="Alioto T."/>
            <person name="Gomez Garrido J."/>
        </authorList>
    </citation>
    <scope>NUCLEOTIDE SEQUENCE [LARGE SCALE GENOMIC DNA]</scope>
</reference>
<dbReference type="AlphaFoldDB" id="A0A8S0U009"/>
<evidence type="ECO:0000313" key="1">
    <source>
        <dbReference type="EMBL" id="CAA3010496.1"/>
    </source>
</evidence>
<keyword evidence="2" id="KW-1185">Reference proteome</keyword>
<proteinExistence type="predicted"/>
<dbReference type="Proteomes" id="UP000594638">
    <property type="component" value="Unassembled WGS sequence"/>
</dbReference>
<evidence type="ECO:0000313" key="2">
    <source>
        <dbReference type="Proteomes" id="UP000594638"/>
    </source>
</evidence>
<dbReference type="EMBL" id="CACTIH010007344">
    <property type="protein sequence ID" value="CAA3010496.1"/>
    <property type="molecule type" value="Genomic_DNA"/>
</dbReference>
<accession>A0A8S0U009</accession>